<reference evidence="2" key="1">
    <citation type="submission" date="2015-07" db="EMBL/GenBank/DDBJ databases">
        <title>Draft genome sequence of Acetobacterium bakii DSM 8293, a potential psychrophilic chemical producer through syngas fermentation.</title>
        <authorList>
            <person name="Song Y."/>
            <person name="Hwang S."/>
            <person name="Cho B.-K."/>
        </authorList>
    </citation>
    <scope>NUCLEOTIDE SEQUENCE [LARGE SCALE GENOMIC DNA]</scope>
    <source>
        <strain evidence="2">DSM 8239</strain>
    </source>
</reference>
<protein>
    <submittedName>
        <fullName evidence="1">Membrane protein</fullName>
    </submittedName>
</protein>
<dbReference type="AlphaFoldDB" id="A0A0L6U2J2"/>
<dbReference type="Gene3D" id="1.25.40.10">
    <property type="entry name" value="Tetratricopeptide repeat domain"/>
    <property type="match status" value="1"/>
</dbReference>
<dbReference type="InterPro" id="IPR010323">
    <property type="entry name" value="DUF924"/>
</dbReference>
<sequence length="182" mass="21275">MKTIPCQKVLDFWFNPDNEPFWFQKNEQFDQQIKEYFYDVWLAGRQGLLANWRDTIQGRLAEIIVLDQFSRNLNRDNAASFAQDGIALVLAQEAVKDPKFSTLPESRKKFILMPFMHSESSSIHEQGLPLFEALGDALTLEFELKHKAIIDKFGRYPHRNETLNRQSTSEELEFLKQPDSSF</sequence>
<evidence type="ECO:0000313" key="1">
    <source>
        <dbReference type="EMBL" id="KNZ42733.1"/>
    </source>
</evidence>
<dbReference type="Proteomes" id="UP000036873">
    <property type="component" value="Unassembled WGS sequence"/>
</dbReference>
<accession>A0A0L6U2J2</accession>
<dbReference type="Pfam" id="PF06041">
    <property type="entry name" value="DUF924"/>
    <property type="match status" value="1"/>
</dbReference>
<dbReference type="InterPro" id="IPR011990">
    <property type="entry name" value="TPR-like_helical_dom_sf"/>
</dbReference>
<keyword evidence="2" id="KW-1185">Reference proteome</keyword>
<dbReference type="Gene3D" id="1.20.58.320">
    <property type="entry name" value="TPR-like"/>
    <property type="match status" value="1"/>
</dbReference>
<dbReference type="PATRIC" id="fig|52689.4.peg.4043"/>
<dbReference type="OrthoDB" id="7593450at2"/>
<comment type="caution">
    <text evidence="1">The sequence shown here is derived from an EMBL/GenBank/DDBJ whole genome shotgun (WGS) entry which is preliminary data.</text>
</comment>
<dbReference type="SUPFAM" id="SSF48452">
    <property type="entry name" value="TPR-like"/>
    <property type="match status" value="1"/>
</dbReference>
<evidence type="ECO:0000313" key="2">
    <source>
        <dbReference type="Proteomes" id="UP000036873"/>
    </source>
</evidence>
<dbReference type="EMBL" id="LGYO01000009">
    <property type="protein sequence ID" value="KNZ42733.1"/>
    <property type="molecule type" value="Genomic_DNA"/>
</dbReference>
<name>A0A0L6U2J2_9FIRM</name>
<proteinExistence type="predicted"/>
<dbReference type="RefSeq" id="WP_050739208.1">
    <property type="nucleotide sequence ID" value="NZ_LGYO01000009.1"/>
</dbReference>
<organism evidence="1 2">
    <name type="scientific">Acetobacterium bakii</name>
    <dbReference type="NCBI Taxonomy" id="52689"/>
    <lineage>
        <taxon>Bacteria</taxon>
        <taxon>Bacillati</taxon>
        <taxon>Bacillota</taxon>
        <taxon>Clostridia</taxon>
        <taxon>Eubacteriales</taxon>
        <taxon>Eubacteriaceae</taxon>
        <taxon>Acetobacterium</taxon>
    </lineage>
</organism>
<gene>
    <name evidence="1" type="ORF">AKG39_04680</name>
</gene>